<dbReference type="AlphaFoldDB" id="A0AAV4DY42"/>
<evidence type="ECO:0000313" key="1">
    <source>
        <dbReference type="EMBL" id="GFO48975.1"/>
    </source>
</evidence>
<sequence>MEYGRELDGANVYVCVKKEASVQPTLIEKLGISTPGEKAKAKKLDSLSSDRGVGGTVASESAMRSVGTLLSRVRALPLAP</sequence>
<keyword evidence="2" id="KW-1185">Reference proteome</keyword>
<comment type="caution">
    <text evidence="1">The sequence shown here is derived from an EMBL/GenBank/DDBJ whole genome shotgun (WGS) entry which is preliminary data.</text>
</comment>
<evidence type="ECO:0000313" key="2">
    <source>
        <dbReference type="Proteomes" id="UP000735302"/>
    </source>
</evidence>
<dbReference type="Proteomes" id="UP000735302">
    <property type="component" value="Unassembled WGS sequence"/>
</dbReference>
<accession>A0AAV4DY42</accession>
<dbReference type="EMBL" id="BLXT01008455">
    <property type="protein sequence ID" value="GFO48975.1"/>
    <property type="molecule type" value="Genomic_DNA"/>
</dbReference>
<protein>
    <submittedName>
        <fullName evidence="1">Uncharacterized protein</fullName>
    </submittedName>
</protein>
<reference evidence="1 2" key="1">
    <citation type="journal article" date="2021" name="Elife">
        <title>Chloroplast acquisition without the gene transfer in kleptoplastic sea slugs, Plakobranchus ocellatus.</title>
        <authorList>
            <person name="Maeda T."/>
            <person name="Takahashi S."/>
            <person name="Yoshida T."/>
            <person name="Shimamura S."/>
            <person name="Takaki Y."/>
            <person name="Nagai Y."/>
            <person name="Toyoda A."/>
            <person name="Suzuki Y."/>
            <person name="Arimoto A."/>
            <person name="Ishii H."/>
            <person name="Satoh N."/>
            <person name="Nishiyama T."/>
            <person name="Hasebe M."/>
            <person name="Maruyama T."/>
            <person name="Minagawa J."/>
            <person name="Obokata J."/>
            <person name="Shigenobu S."/>
        </authorList>
    </citation>
    <scope>NUCLEOTIDE SEQUENCE [LARGE SCALE GENOMIC DNA]</scope>
</reference>
<name>A0AAV4DY42_9GAST</name>
<gene>
    <name evidence="1" type="ORF">PoB_007548000</name>
</gene>
<proteinExistence type="predicted"/>
<organism evidence="1 2">
    <name type="scientific">Plakobranchus ocellatus</name>
    <dbReference type="NCBI Taxonomy" id="259542"/>
    <lineage>
        <taxon>Eukaryota</taxon>
        <taxon>Metazoa</taxon>
        <taxon>Spiralia</taxon>
        <taxon>Lophotrochozoa</taxon>
        <taxon>Mollusca</taxon>
        <taxon>Gastropoda</taxon>
        <taxon>Heterobranchia</taxon>
        <taxon>Euthyneura</taxon>
        <taxon>Panpulmonata</taxon>
        <taxon>Sacoglossa</taxon>
        <taxon>Placobranchoidea</taxon>
        <taxon>Plakobranchidae</taxon>
        <taxon>Plakobranchus</taxon>
    </lineage>
</organism>